<evidence type="ECO:0000256" key="3">
    <source>
        <dbReference type="ARBA" id="ARBA00023315"/>
    </source>
</evidence>
<name>A0A2S4PL50_9PEZI</name>
<comment type="caution">
    <text evidence="5">The sequence shown here is derived from an EMBL/GenBank/DDBJ whole genome shotgun (WGS) entry which is preliminary data.</text>
</comment>
<dbReference type="OrthoDB" id="5043642at2759"/>
<keyword evidence="2" id="KW-0808">Transferase</keyword>
<dbReference type="Pfam" id="PF13302">
    <property type="entry name" value="Acetyltransf_3"/>
    <property type="match status" value="1"/>
</dbReference>
<keyword evidence="6" id="KW-1185">Reference proteome</keyword>
<keyword evidence="3" id="KW-0012">Acyltransferase</keyword>
<dbReference type="InterPro" id="IPR039135">
    <property type="entry name" value="NAT9-like"/>
</dbReference>
<feature type="domain" description="N-acetyltransferase" evidence="4">
    <location>
        <begin position="34"/>
        <end position="198"/>
    </location>
</feature>
<dbReference type="Gene3D" id="3.40.630.30">
    <property type="match status" value="1"/>
</dbReference>
<comment type="similarity">
    <text evidence="1">Belongs to the acetyltransferase family. GNAT subfamily.</text>
</comment>
<dbReference type="SUPFAM" id="SSF55729">
    <property type="entry name" value="Acyl-CoA N-acyltransferases (Nat)"/>
    <property type="match status" value="1"/>
</dbReference>
<dbReference type="InterPro" id="IPR016181">
    <property type="entry name" value="Acyl_CoA_acyltransferase"/>
</dbReference>
<dbReference type="Proteomes" id="UP000237438">
    <property type="component" value="Unassembled WGS sequence"/>
</dbReference>
<protein>
    <recommendedName>
        <fullName evidence="4">N-acetyltransferase domain-containing protein</fullName>
    </recommendedName>
</protein>
<dbReference type="PANTHER" id="PTHR13256">
    <property type="entry name" value="N-ACETYLTRANSFERASE 9"/>
    <property type="match status" value="1"/>
</dbReference>
<evidence type="ECO:0000256" key="1">
    <source>
        <dbReference type="ARBA" id="ARBA00009342"/>
    </source>
</evidence>
<evidence type="ECO:0000313" key="6">
    <source>
        <dbReference type="Proteomes" id="UP000237438"/>
    </source>
</evidence>
<dbReference type="InterPro" id="IPR000182">
    <property type="entry name" value="GNAT_dom"/>
</dbReference>
<proteinExistence type="inferred from homology"/>
<dbReference type="EMBL" id="PEDP01002277">
    <property type="protein sequence ID" value="POS82766.1"/>
    <property type="molecule type" value="Genomic_DNA"/>
</dbReference>
<evidence type="ECO:0000259" key="4">
    <source>
        <dbReference type="PROSITE" id="PS51186"/>
    </source>
</evidence>
<reference evidence="5 6" key="1">
    <citation type="submission" date="2017-10" db="EMBL/GenBank/DDBJ databases">
        <title>Development of genomic resources for the powdery mildew, Erysiphe pulchra.</title>
        <authorList>
            <person name="Wadl P.A."/>
            <person name="Mack B.M."/>
            <person name="Moore G."/>
            <person name="Beltz S.B."/>
        </authorList>
    </citation>
    <scope>NUCLEOTIDE SEQUENCE [LARGE SCALE GENOMIC DNA]</scope>
    <source>
        <strain evidence="5">Cflorida</strain>
    </source>
</reference>
<dbReference type="STRING" id="225359.A0A2S4PL50"/>
<accession>A0A2S4PL50</accession>
<organism evidence="5 6">
    <name type="scientific">Erysiphe pulchra</name>
    <dbReference type="NCBI Taxonomy" id="225359"/>
    <lineage>
        <taxon>Eukaryota</taxon>
        <taxon>Fungi</taxon>
        <taxon>Dikarya</taxon>
        <taxon>Ascomycota</taxon>
        <taxon>Pezizomycotina</taxon>
        <taxon>Leotiomycetes</taxon>
        <taxon>Erysiphales</taxon>
        <taxon>Erysiphaceae</taxon>
        <taxon>Erysiphe</taxon>
    </lineage>
</organism>
<dbReference type="PANTHER" id="PTHR13256:SF16">
    <property type="entry name" value="ALPHA_BETA-TUBULIN-N-ACETYLTRANSFERASE 9"/>
    <property type="match status" value="1"/>
</dbReference>
<evidence type="ECO:0000256" key="2">
    <source>
        <dbReference type="ARBA" id="ARBA00022679"/>
    </source>
</evidence>
<gene>
    <name evidence="5" type="ORF">EPUL_004457</name>
</gene>
<dbReference type="GO" id="GO:0008080">
    <property type="term" value="F:N-acetyltransferase activity"/>
    <property type="evidence" value="ECO:0007669"/>
    <property type="project" value="InterPro"/>
</dbReference>
<dbReference type="PROSITE" id="PS51186">
    <property type="entry name" value="GNAT"/>
    <property type="match status" value="1"/>
</dbReference>
<evidence type="ECO:0000313" key="5">
    <source>
        <dbReference type="EMBL" id="POS82766.1"/>
    </source>
</evidence>
<dbReference type="AlphaFoldDB" id="A0A2S4PL50"/>
<sequence length="227" mass="26098">MHINEGVAISSSKVLLVPYEARHVPIYHEWMKSEEIRLLTASEPLSLAEEYNMQKSWRNDHDKLTFIACKPTSRQVKKITAGVQDSEKLLLGDVNLFLSPAEEDPSNCVGELELMIAPIEARRQGYGRALILVFLYYLQTHLHEILTEYDSKNKVTLLRLSVKINSENLKSIKLFESIGFLKAEEAPNYFGELEFTIKDLTNIDQTLSLLKKFNVRDYLKVSYSDEK</sequence>